<dbReference type="OrthoDB" id="437407at2759"/>
<dbReference type="EMBL" id="CAJNIZ010022939">
    <property type="protein sequence ID" value="CAE7465291.1"/>
    <property type="molecule type" value="Genomic_DNA"/>
</dbReference>
<feature type="non-terminal residue" evidence="1">
    <location>
        <position position="223"/>
    </location>
</feature>
<feature type="non-terminal residue" evidence="1">
    <location>
        <position position="1"/>
    </location>
</feature>
<evidence type="ECO:0000313" key="2">
    <source>
        <dbReference type="Proteomes" id="UP000649617"/>
    </source>
</evidence>
<sequence length="223" mass="24803">LAATNDIRDGMTYLSPGSNHYMNVYGDASWEIAGRESHTDFTETLCEADAELPAIVGARGFSSHLIHFDTLHVLYRGVGPDFVASTLVLVFGQKLLPEAHELARSWCRAQGASLSVDDFTFSYEGRFPSLNAKGWDVRLLLLWLAEVVPGRTQGWADGEYAEVINMTVRAVAKSIRLMDEAEYVVPPEKIAKAEKYARHFLLGYMWLAFAASTAGQKLFKIRP</sequence>
<dbReference type="AlphaFoldDB" id="A0A812S3C6"/>
<accession>A0A812S3C6</accession>
<comment type="caution">
    <text evidence="1">The sequence shown here is derived from an EMBL/GenBank/DDBJ whole genome shotgun (WGS) entry which is preliminary data.</text>
</comment>
<evidence type="ECO:0000313" key="1">
    <source>
        <dbReference type="EMBL" id="CAE7465291.1"/>
    </source>
</evidence>
<reference evidence="1" key="1">
    <citation type="submission" date="2021-02" db="EMBL/GenBank/DDBJ databases">
        <authorList>
            <person name="Dougan E. K."/>
            <person name="Rhodes N."/>
            <person name="Thang M."/>
            <person name="Chan C."/>
        </authorList>
    </citation>
    <scope>NUCLEOTIDE SEQUENCE</scope>
</reference>
<protein>
    <submittedName>
        <fullName evidence="1">Uncharacterized protein</fullName>
    </submittedName>
</protein>
<name>A0A812S3C6_SYMPI</name>
<dbReference type="Proteomes" id="UP000649617">
    <property type="component" value="Unassembled WGS sequence"/>
</dbReference>
<gene>
    <name evidence="1" type="ORF">SPIL2461_LOCUS11672</name>
</gene>
<organism evidence="1 2">
    <name type="scientific">Symbiodinium pilosum</name>
    <name type="common">Dinoflagellate</name>
    <dbReference type="NCBI Taxonomy" id="2952"/>
    <lineage>
        <taxon>Eukaryota</taxon>
        <taxon>Sar</taxon>
        <taxon>Alveolata</taxon>
        <taxon>Dinophyceae</taxon>
        <taxon>Suessiales</taxon>
        <taxon>Symbiodiniaceae</taxon>
        <taxon>Symbiodinium</taxon>
    </lineage>
</organism>
<keyword evidence="2" id="KW-1185">Reference proteome</keyword>
<proteinExistence type="predicted"/>